<accession>A0A2P2LAK4</accession>
<evidence type="ECO:0000313" key="1">
    <source>
        <dbReference type="EMBL" id="MBX14998.1"/>
    </source>
</evidence>
<sequence>MPLARYINELEYLQNLSCNTPYLELFAVNMICYLIQIISCSNQNSFVF</sequence>
<organism evidence="1">
    <name type="scientific">Rhizophora mucronata</name>
    <name type="common">Asiatic mangrove</name>
    <dbReference type="NCBI Taxonomy" id="61149"/>
    <lineage>
        <taxon>Eukaryota</taxon>
        <taxon>Viridiplantae</taxon>
        <taxon>Streptophyta</taxon>
        <taxon>Embryophyta</taxon>
        <taxon>Tracheophyta</taxon>
        <taxon>Spermatophyta</taxon>
        <taxon>Magnoliopsida</taxon>
        <taxon>eudicotyledons</taxon>
        <taxon>Gunneridae</taxon>
        <taxon>Pentapetalae</taxon>
        <taxon>rosids</taxon>
        <taxon>fabids</taxon>
        <taxon>Malpighiales</taxon>
        <taxon>Rhizophoraceae</taxon>
        <taxon>Rhizophora</taxon>
    </lineage>
</organism>
<dbReference type="EMBL" id="GGEC01034514">
    <property type="protein sequence ID" value="MBX14998.1"/>
    <property type="molecule type" value="Transcribed_RNA"/>
</dbReference>
<proteinExistence type="predicted"/>
<reference evidence="1" key="1">
    <citation type="submission" date="2018-02" db="EMBL/GenBank/DDBJ databases">
        <title>Rhizophora mucronata_Transcriptome.</title>
        <authorList>
            <person name="Meera S.P."/>
            <person name="Sreeshan A."/>
            <person name="Augustine A."/>
        </authorList>
    </citation>
    <scope>NUCLEOTIDE SEQUENCE</scope>
    <source>
        <tissue evidence="1">Leaf</tissue>
    </source>
</reference>
<name>A0A2P2LAK4_RHIMU</name>
<dbReference type="AlphaFoldDB" id="A0A2P2LAK4"/>
<protein>
    <submittedName>
        <fullName evidence="1">Uncharacterized protein</fullName>
    </submittedName>
</protein>